<dbReference type="Pfam" id="PF09148">
    <property type="entry name" value="DUF1934"/>
    <property type="match status" value="1"/>
</dbReference>
<evidence type="ECO:0000313" key="2">
    <source>
        <dbReference type="Proteomes" id="UP000287239"/>
    </source>
</evidence>
<proteinExistence type="predicted"/>
<dbReference type="Proteomes" id="UP000287239">
    <property type="component" value="Unassembled WGS sequence"/>
</dbReference>
<evidence type="ECO:0008006" key="3">
    <source>
        <dbReference type="Google" id="ProtNLM"/>
    </source>
</evidence>
<dbReference type="EMBL" id="NGJU01000004">
    <property type="protein sequence ID" value="RST97064.1"/>
    <property type="molecule type" value="Genomic_DNA"/>
</dbReference>
<dbReference type="InterPro" id="IPR012674">
    <property type="entry name" value="Calycin"/>
</dbReference>
<dbReference type="RefSeq" id="WP_126778662.1">
    <property type="nucleotide sequence ID" value="NZ_CAUQJP010000001.1"/>
</dbReference>
<dbReference type="OrthoDB" id="2151645at2"/>
<organism evidence="1 2">
    <name type="scientific">Vagococcus salmoninarum</name>
    <dbReference type="NCBI Taxonomy" id="2739"/>
    <lineage>
        <taxon>Bacteria</taxon>
        <taxon>Bacillati</taxon>
        <taxon>Bacillota</taxon>
        <taxon>Bacilli</taxon>
        <taxon>Lactobacillales</taxon>
        <taxon>Enterococcaceae</taxon>
        <taxon>Vagococcus</taxon>
    </lineage>
</organism>
<comment type="caution">
    <text evidence="1">The sequence shown here is derived from an EMBL/GenBank/DDBJ whole genome shotgun (WGS) entry which is preliminary data.</text>
</comment>
<reference evidence="1 2" key="1">
    <citation type="submission" date="2017-05" db="EMBL/GenBank/DDBJ databases">
        <title>Vagococcus spp. assemblies.</title>
        <authorList>
            <person name="Gulvik C.A."/>
        </authorList>
    </citation>
    <scope>NUCLEOTIDE SEQUENCE [LARGE SCALE GENOMIC DNA]</scope>
    <source>
        <strain evidence="1 2">NCFB 2777</strain>
    </source>
</reference>
<name>A0A429ZTS6_9ENTE</name>
<evidence type="ECO:0000313" key="1">
    <source>
        <dbReference type="EMBL" id="RST97064.1"/>
    </source>
</evidence>
<dbReference type="InterPro" id="IPR015231">
    <property type="entry name" value="DUF1934"/>
</dbReference>
<sequence length="143" mass="16433">MKNGTPIQIQLQTEVFQNDDKQEHFFDVPGQLVKMGTTLYLRYAEPSVDGEKEVPVTIKIEADGSIHLIRAAQQRTRLTFNYQEKNHTNYRTPYGVMEIYTFTNNLRVSLADNPTSGKISIDYDLFAGEEKLGVYHLRLQFTA</sequence>
<accession>A0A429ZTS6</accession>
<gene>
    <name evidence="1" type="ORF">CBF35_03825</name>
</gene>
<dbReference type="SUPFAM" id="SSF50814">
    <property type="entry name" value="Lipocalins"/>
    <property type="match status" value="1"/>
</dbReference>
<dbReference type="AlphaFoldDB" id="A0A429ZTS6"/>
<dbReference type="Gene3D" id="2.40.128.20">
    <property type="match status" value="1"/>
</dbReference>
<protein>
    <recommendedName>
        <fullName evidence="3">DUF1934 domain-containing protein</fullName>
    </recommendedName>
</protein>
<keyword evidence="2" id="KW-1185">Reference proteome</keyword>
<dbReference type="GeneID" id="98567486"/>